<dbReference type="SUPFAM" id="SSF49373">
    <property type="entry name" value="Invasin/intimin cell-adhesion fragments"/>
    <property type="match status" value="1"/>
</dbReference>
<comment type="similarity">
    <text evidence="1">Belongs to the glycosyl hydrolase 2 family.</text>
</comment>
<dbReference type="InterPro" id="IPR040605">
    <property type="entry name" value="Glyco_hydro2_dom5"/>
</dbReference>
<dbReference type="EMBL" id="JAMQBK010000002">
    <property type="protein sequence ID" value="MCM2369111.1"/>
    <property type="molecule type" value="Genomic_DNA"/>
</dbReference>
<sequence>MASTREYTLATSGEFAEIELSSDKNTLKADGYDIAHVRVRLLDAFGRRINDPAIKVQFQVNGDAELLAVDNGWEMNVDFHYQSTVLTHNGQALGLIRSGRDCGRCEVIVSAAGIVSKPLSLNVR</sequence>
<accession>A0ABT0TWX1</accession>
<dbReference type="RefSeq" id="WP_250926783.1">
    <property type="nucleotide sequence ID" value="NZ_JAMQBK010000002.1"/>
</dbReference>
<gene>
    <name evidence="5" type="ORF">NB063_00595</name>
</gene>
<dbReference type="InterPro" id="IPR008964">
    <property type="entry name" value="Invasin/intimin_cell_adhesion"/>
</dbReference>
<keyword evidence="6" id="KW-1185">Reference proteome</keyword>
<evidence type="ECO:0000256" key="3">
    <source>
        <dbReference type="ARBA" id="ARBA00023295"/>
    </source>
</evidence>
<organism evidence="5 6">
    <name type="scientific">Aporhodopirellula aestuarii</name>
    <dbReference type="NCBI Taxonomy" id="2950107"/>
    <lineage>
        <taxon>Bacteria</taxon>
        <taxon>Pseudomonadati</taxon>
        <taxon>Planctomycetota</taxon>
        <taxon>Planctomycetia</taxon>
        <taxon>Pirellulales</taxon>
        <taxon>Pirellulaceae</taxon>
        <taxon>Aporhodopirellula</taxon>
    </lineage>
</organism>
<dbReference type="Proteomes" id="UP001202961">
    <property type="component" value="Unassembled WGS sequence"/>
</dbReference>
<proteinExistence type="inferred from homology"/>
<keyword evidence="3" id="KW-0326">Glycosidase</keyword>
<feature type="domain" description="Glycoside hydrolase family 2" evidence="4">
    <location>
        <begin position="18"/>
        <end position="117"/>
    </location>
</feature>
<dbReference type="InterPro" id="IPR013783">
    <property type="entry name" value="Ig-like_fold"/>
</dbReference>
<evidence type="ECO:0000256" key="1">
    <source>
        <dbReference type="ARBA" id="ARBA00007401"/>
    </source>
</evidence>
<evidence type="ECO:0000313" key="6">
    <source>
        <dbReference type="Proteomes" id="UP001202961"/>
    </source>
</evidence>
<evidence type="ECO:0000313" key="5">
    <source>
        <dbReference type="EMBL" id="MCM2369111.1"/>
    </source>
</evidence>
<protein>
    <recommendedName>
        <fullName evidence="4">Glycoside hydrolase family 2 domain-containing protein</fullName>
    </recommendedName>
</protein>
<keyword evidence="2" id="KW-0378">Hydrolase</keyword>
<dbReference type="InterPro" id="IPR051913">
    <property type="entry name" value="GH2_Domain-Containing"/>
</dbReference>
<evidence type="ECO:0000256" key="2">
    <source>
        <dbReference type="ARBA" id="ARBA00022801"/>
    </source>
</evidence>
<comment type="caution">
    <text evidence="5">The sequence shown here is derived from an EMBL/GenBank/DDBJ whole genome shotgun (WGS) entry which is preliminary data.</text>
</comment>
<reference evidence="5 6" key="1">
    <citation type="journal article" date="2022" name="Syst. Appl. Microbiol.">
        <title>Rhodopirellula aestuarii sp. nov., a novel member of the genus Rhodopirellula isolated from brackish sediments collected in the Tagus River estuary, Portugal.</title>
        <authorList>
            <person name="Vitorino I.R."/>
            <person name="Klimek D."/>
            <person name="Calusinska M."/>
            <person name="Lobo-da-Cunha A."/>
            <person name="Vasconcelos V."/>
            <person name="Lage O.M."/>
        </authorList>
    </citation>
    <scope>NUCLEOTIDE SEQUENCE [LARGE SCALE GENOMIC DNA]</scope>
    <source>
        <strain evidence="5 6">ICT_H3.1</strain>
    </source>
</reference>
<dbReference type="Pfam" id="PF18565">
    <property type="entry name" value="Glyco_hydro2_C5"/>
    <property type="match status" value="1"/>
</dbReference>
<dbReference type="Gene3D" id="2.60.40.10">
    <property type="entry name" value="Immunoglobulins"/>
    <property type="match status" value="1"/>
</dbReference>
<name>A0ABT0TWX1_9BACT</name>
<evidence type="ECO:0000259" key="4">
    <source>
        <dbReference type="Pfam" id="PF18565"/>
    </source>
</evidence>
<dbReference type="PANTHER" id="PTHR42732">
    <property type="entry name" value="BETA-GALACTOSIDASE"/>
    <property type="match status" value="1"/>
</dbReference>